<keyword evidence="1" id="KW-0282">Flagellum</keyword>
<keyword evidence="1" id="KW-0966">Cell projection</keyword>
<dbReference type="SUPFAM" id="SSF64518">
    <property type="entry name" value="Phase 1 flagellin"/>
    <property type="match status" value="1"/>
</dbReference>
<reference evidence="2" key="1">
    <citation type="journal article" date="2019" name="Int. J. Syst. Evol. Microbiol.">
        <title>The Global Catalogue of Microorganisms (GCM) 10K type strain sequencing project: providing services to taxonomists for standard genome sequencing and annotation.</title>
        <authorList>
            <consortium name="The Broad Institute Genomics Platform"/>
            <consortium name="The Broad Institute Genome Sequencing Center for Infectious Disease"/>
            <person name="Wu L."/>
            <person name="Ma J."/>
        </authorList>
    </citation>
    <scope>NUCLEOTIDE SEQUENCE [LARGE SCALE GENOMIC DNA]</scope>
    <source>
        <strain evidence="2">JCM 16603</strain>
    </source>
</reference>
<dbReference type="RefSeq" id="WP_344709033.1">
    <property type="nucleotide sequence ID" value="NZ_BAAAZD010000001.1"/>
</dbReference>
<organism evidence="1 2">
    <name type="scientific">Sphingomonas humi</name>
    <dbReference type="NCBI Taxonomy" id="335630"/>
    <lineage>
        <taxon>Bacteria</taxon>
        <taxon>Pseudomonadati</taxon>
        <taxon>Pseudomonadota</taxon>
        <taxon>Alphaproteobacteria</taxon>
        <taxon>Sphingomonadales</taxon>
        <taxon>Sphingomonadaceae</taxon>
        <taxon>Sphingomonas</taxon>
    </lineage>
</organism>
<dbReference type="Proteomes" id="UP001501310">
    <property type="component" value="Unassembled WGS sequence"/>
</dbReference>
<proteinExistence type="predicted"/>
<dbReference type="PANTHER" id="PTHR42792">
    <property type="entry name" value="FLAGELLIN"/>
    <property type="match status" value="1"/>
</dbReference>
<protein>
    <submittedName>
        <fullName evidence="1">Flagellin</fullName>
    </submittedName>
</protein>
<dbReference type="Gene3D" id="1.20.1330.10">
    <property type="entry name" value="f41 fragment of flagellin, N-terminal domain"/>
    <property type="match status" value="1"/>
</dbReference>
<dbReference type="PANTHER" id="PTHR42792:SF1">
    <property type="entry name" value="FLAGELLAR HOOK-ASSOCIATED PROTEIN 3"/>
    <property type="match status" value="1"/>
</dbReference>
<gene>
    <name evidence="1" type="ORF">GCM10022211_09640</name>
</gene>
<evidence type="ECO:0000313" key="2">
    <source>
        <dbReference type="Proteomes" id="UP001501310"/>
    </source>
</evidence>
<comment type="caution">
    <text evidence="1">The sequence shown here is derived from an EMBL/GenBank/DDBJ whole genome shotgun (WGS) entry which is preliminary data.</text>
</comment>
<keyword evidence="2" id="KW-1185">Reference proteome</keyword>
<keyword evidence="1" id="KW-0969">Cilium</keyword>
<dbReference type="EMBL" id="BAAAZD010000001">
    <property type="protein sequence ID" value="GAA4001023.1"/>
    <property type="molecule type" value="Genomic_DNA"/>
</dbReference>
<name>A0ABP7RRA0_9SPHN</name>
<accession>A0ABP7RRA0</accession>
<sequence length="305" mass="32707">MSGWNRVASVPMQRTLFASIAQSQRSLSEVQQQMATGKKAPDFASLGIETMRNLSARTMLARQEAHAAVGNRIGTTLALMDTQMAGMEESLSKLRDGLLSAVGTKRADGLQEVMEEAFQRFRTGMNSDEAGQYLFAGSQTDTAPFVPATLAATAGLPTANAFRNDNVTAEARVADGLDVTYGTTASAMGSELFEAFRTLADAGTVGPVPTAAQLSAMNNAIGQLNDGLKILRAAHAENGRRQAQVESLTDRAADRTLILEKLVSRNEDADMADVASQLMQRKSSLEASYTLFSRLSNLSLINFMR</sequence>
<evidence type="ECO:0000313" key="1">
    <source>
        <dbReference type="EMBL" id="GAA4001023.1"/>
    </source>
</evidence>
<dbReference type="InterPro" id="IPR001492">
    <property type="entry name" value="Flagellin"/>
</dbReference>